<dbReference type="EMBL" id="CP144522">
    <property type="protein sequence ID" value="WWC69074.1"/>
    <property type="molecule type" value="Genomic_DNA"/>
</dbReference>
<dbReference type="PANTHER" id="PTHR13016">
    <property type="entry name" value="AMMECR1 HOMOLOG"/>
    <property type="match status" value="1"/>
</dbReference>
<dbReference type="Pfam" id="PF01871">
    <property type="entry name" value="AMMECR1"/>
    <property type="match status" value="1"/>
</dbReference>
<dbReference type="EMBL" id="KI894008">
    <property type="protein sequence ID" value="OCF52691.1"/>
    <property type="molecule type" value="Genomic_DNA"/>
</dbReference>
<reference evidence="3" key="1">
    <citation type="submission" date="2013-07" db="EMBL/GenBank/DDBJ databases">
        <title>The Genome Sequence of Cryptococcus pinus CBS10737.</title>
        <authorList>
            <consortium name="The Broad Institute Genome Sequencing Platform"/>
            <person name="Cuomo C."/>
            <person name="Litvintseva A."/>
            <person name="Chen Y."/>
            <person name="Heitman J."/>
            <person name="Sun S."/>
            <person name="Springer D."/>
            <person name="Dromer F."/>
            <person name="Young S.K."/>
            <person name="Zeng Q."/>
            <person name="Gargeya S."/>
            <person name="Fitzgerald M."/>
            <person name="Abouelleil A."/>
            <person name="Alvarado L."/>
            <person name="Berlin A.M."/>
            <person name="Chapman S.B."/>
            <person name="Dewar J."/>
            <person name="Goldberg J."/>
            <person name="Griggs A."/>
            <person name="Gujja S."/>
            <person name="Hansen M."/>
            <person name="Howarth C."/>
            <person name="Imamovic A."/>
            <person name="Larimer J."/>
            <person name="McCowan C."/>
            <person name="Murphy C."/>
            <person name="Pearson M."/>
            <person name="Priest M."/>
            <person name="Roberts A."/>
            <person name="Saif S."/>
            <person name="Shea T."/>
            <person name="Sykes S."/>
            <person name="Wortman J."/>
            <person name="Nusbaum C."/>
            <person name="Birren B."/>
        </authorList>
    </citation>
    <scope>NUCLEOTIDE SEQUENCE [LARGE SCALE GENOMIC DNA]</scope>
    <source>
        <strain evidence="3">CBS 10737</strain>
    </source>
</reference>
<dbReference type="InterPro" id="IPR027485">
    <property type="entry name" value="AMMECR1_N"/>
</dbReference>
<evidence type="ECO:0000259" key="2">
    <source>
        <dbReference type="PROSITE" id="PS51112"/>
    </source>
</evidence>
<dbReference type="PANTHER" id="PTHR13016:SF0">
    <property type="entry name" value="AMME SYNDROME CANDIDATE GENE 1 PROTEIN"/>
    <property type="match status" value="1"/>
</dbReference>
<dbReference type="InterPro" id="IPR002733">
    <property type="entry name" value="AMMECR1_domain"/>
</dbReference>
<dbReference type="InterPro" id="IPR036071">
    <property type="entry name" value="AMMECR1_dom_sf"/>
</dbReference>
<protein>
    <submittedName>
        <fullName evidence="3">AMME syndrome candidate protein</fullName>
    </submittedName>
</protein>
<dbReference type="Proteomes" id="UP000094020">
    <property type="component" value="Chromosome 4"/>
</dbReference>
<feature type="domain" description="AMMECR1" evidence="2">
    <location>
        <begin position="20"/>
        <end position="224"/>
    </location>
</feature>
<evidence type="ECO:0000313" key="4">
    <source>
        <dbReference type="EMBL" id="WWC69074.1"/>
    </source>
</evidence>
<gene>
    <name evidence="3" type="ORF">I206_01984</name>
    <name evidence="4" type="ORF">I206_103010</name>
</gene>
<dbReference type="RefSeq" id="XP_019013910.1">
    <property type="nucleotide sequence ID" value="XM_019153749.1"/>
</dbReference>
<evidence type="ECO:0000313" key="5">
    <source>
        <dbReference type="Proteomes" id="UP000094020"/>
    </source>
</evidence>
<dbReference type="InterPro" id="IPR023473">
    <property type="entry name" value="AMMECR1"/>
</dbReference>
<dbReference type="Gene3D" id="3.30.700.20">
    <property type="entry name" value="Hypothetical protein ph0010, domain 1"/>
    <property type="match status" value="1"/>
</dbReference>
<dbReference type="AlphaFoldDB" id="A0A1B9IB96"/>
<reference evidence="4" key="4">
    <citation type="submission" date="2024-02" db="EMBL/GenBank/DDBJ databases">
        <title>Comparative genomics of Cryptococcus and Kwoniella reveals pathogenesis evolution and contrasting modes of karyotype evolution via chromosome fusion or intercentromeric recombination.</title>
        <authorList>
            <person name="Coelho M.A."/>
            <person name="David-Palma M."/>
            <person name="Shea T."/>
            <person name="Bowers K."/>
            <person name="McGinley-Smith S."/>
            <person name="Mohammad A.W."/>
            <person name="Gnirke A."/>
            <person name="Yurkov A.M."/>
            <person name="Nowrousian M."/>
            <person name="Sun S."/>
            <person name="Cuomo C.A."/>
            <person name="Heitman J."/>
        </authorList>
    </citation>
    <scope>NUCLEOTIDE SEQUENCE</scope>
    <source>
        <strain evidence="4">CBS 10737</strain>
    </source>
</reference>
<reference evidence="3" key="3">
    <citation type="submission" date="2016-07" db="EMBL/GenBank/DDBJ databases">
        <title>Evolution of pathogenesis and genome organization in the Tremellales.</title>
        <authorList>
            <person name="Cuomo C."/>
            <person name="Litvintseva A."/>
            <person name="Heitman J."/>
            <person name="Chen Y."/>
            <person name="Sun S."/>
            <person name="Springer D."/>
            <person name="Dromer F."/>
            <person name="Young S."/>
            <person name="Zeng Q."/>
            <person name="Chapman S."/>
            <person name="Gujja S."/>
            <person name="Saif S."/>
            <person name="Birren B."/>
        </authorList>
    </citation>
    <scope>NUCLEOTIDE SEQUENCE</scope>
    <source>
        <strain evidence="3">CBS 10737</strain>
    </source>
</reference>
<dbReference type="OrthoDB" id="24630at2759"/>
<organism evidence="3">
    <name type="scientific">Kwoniella pini CBS 10737</name>
    <dbReference type="NCBI Taxonomy" id="1296096"/>
    <lineage>
        <taxon>Eukaryota</taxon>
        <taxon>Fungi</taxon>
        <taxon>Dikarya</taxon>
        <taxon>Basidiomycota</taxon>
        <taxon>Agaricomycotina</taxon>
        <taxon>Tremellomycetes</taxon>
        <taxon>Tremellales</taxon>
        <taxon>Cryptococcaceae</taxon>
        <taxon>Kwoniella</taxon>
    </lineage>
</organism>
<proteinExistence type="predicted"/>
<name>A0A1B9IB96_9TREE</name>
<dbReference type="SUPFAM" id="SSF143447">
    <property type="entry name" value="AMMECR1-like"/>
    <property type="match status" value="1"/>
</dbReference>
<accession>A0A1B9IB96</accession>
<dbReference type="STRING" id="1296096.A0A1B9IB96"/>
<sequence>MSRTPSLTSGPSNPSTQIASPARDTICTELHALYCFDVLKAHYEGREPIEPPFDNKDERYALFVTWNTSSHVRSNRKPALRGCIGNFSPMKLAEGLREYALISALEDHRFSPIKASELPHLSCNVSLLTPMTPIPSPLDWTPGIHGIHITFPHPTNNRHLSATYLPEICPEQKWTKEETILSAVQKAGYKNKVEVGDEVWESLSVKVYGSEKASATYDEYESWSRNT</sequence>
<reference evidence="4" key="2">
    <citation type="submission" date="2013-07" db="EMBL/GenBank/DDBJ databases">
        <authorList>
            <consortium name="The Broad Institute Genome Sequencing Platform"/>
            <person name="Cuomo C."/>
            <person name="Litvintseva A."/>
            <person name="Chen Y."/>
            <person name="Heitman J."/>
            <person name="Sun S."/>
            <person name="Springer D."/>
            <person name="Dromer F."/>
            <person name="Young S.K."/>
            <person name="Zeng Q."/>
            <person name="Gargeya S."/>
            <person name="Fitzgerald M."/>
            <person name="Abouelleil A."/>
            <person name="Alvarado L."/>
            <person name="Berlin A.M."/>
            <person name="Chapman S.B."/>
            <person name="Dewar J."/>
            <person name="Goldberg J."/>
            <person name="Griggs A."/>
            <person name="Gujja S."/>
            <person name="Hansen M."/>
            <person name="Howarth C."/>
            <person name="Imamovic A."/>
            <person name="Larimer J."/>
            <person name="McCowan C."/>
            <person name="Murphy C."/>
            <person name="Pearson M."/>
            <person name="Priest M."/>
            <person name="Roberts A."/>
            <person name="Saif S."/>
            <person name="Shea T."/>
            <person name="Sykes S."/>
            <person name="Wortman J."/>
            <person name="Nusbaum C."/>
            <person name="Birren B."/>
        </authorList>
    </citation>
    <scope>NUCLEOTIDE SEQUENCE</scope>
    <source>
        <strain evidence="4">CBS 10737</strain>
    </source>
</reference>
<dbReference type="PROSITE" id="PS51112">
    <property type="entry name" value="AMMECR1"/>
    <property type="match status" value="1"/>
</dbReference>
<feature type="region of interest" description="Disordered" evidence="1">
    <location>
        <begin position="1"/>
        <end position="20"/>
    </location>
</feature>
<keyword evidence="5" id="KW-1185">Reference proteome</keyword>
<dbReference type="GeneID" id="30170353"/>
<evidence type="ECO:0000256" key="1">
    <source>
        <dbReference type="SAM" id="MobiDB-lite"/>
    </source>
</evidence>
<dbReference type="KEGG" id="kpin:30170353"/>
<dbReference type="NCBIfam" id="TIGR00296">
    <property type="entry name" value="TIGR00296 family protein"/>
    <property type="match status" value="1"/>
</dbReference>
<feature type="compositionally biased region" description="Polar residues" evidence="1">
    <location>
        <begin position="1"/>
        <end position="19"/>
    </location>
</feature>
<evidence type="ECO:0000313" key="3">
    <source>
        <dbReference type="EMBL" id="OCF52691.1"/>
    </source>
</evidence>